<evidence type="ECO:0000313" key="2">
    <source>
        <dbReference type="EMBL" id="CAF4788303.1"/>
    </source>
</evidence>
<dbReference type="EMBL" id="CAJOBI010145651">
    <property type="protein sequence ID" value="CAF4788303.1"/>
    <property type="molecule type" value="Genomic_DNA"/>
</dbReference>
<dbReference type="AlphaFoldDB" id="A0A8S3C8A3"/>
<gene>
    <name evidence="2" type="ORF">SMN809_LOCUS46645</name>
    <name evidence="3" type="ORF">SMN809_LOCUS51303</name>
</gene>
<dbReference type="Proteomes" id="UP000676336">
    <property type="component" value="Unassembled WGS sequence"/>
</dbReference>
<name>A0A8S3C8A3_9BILA</name>
<accession>A0A8S3C8A3</accession>
<feature type="non-terminal residue" evidence="3">
    <location>
        <position position="1"/>
    </location>
</feature>
<protein>
    <submittedName>
        <fullName evidence="3">Uncharacterized protein</fullName>
    </submittedName>
</protein>
<feature type="region of interest" description="Disordered" evidence="1">
    <location>
        <begin position="38"/>
        <end position="61"/>
    </location>
</feature>
<feature type="compositionally biased region" description="Acidic residues" evidence="1">
    <location>
        <begin position="43"/>
        <end position="53"/>
    </location>
</feature>
<evidence type="ECO:0000256" key="1">
    <source>
        <dbReference type="SAM" id="MobiDB-lite"/>
    </source>
</evidence>
<comment type="caution">
    <text evidence="3">The sequence shown here is derived from an EMBL/GenBank/DDBJ whole genome shotgun (WGS) entry which is preliminary data.</text>
</comment>
<proteinExistence type="predicted"/>
<dbReference type="EMBL" id="CAJOBI010171698">
    <property type="protein sequence ID" value="CAF4891700.1"/>
    <property type="molecule type" value="Genomic_DNA"/>
</dbReference>
<sequence>KYEEGKRDLDILLTIDEENIDAKNLLKTIPTVQKTKGVRIPITEDDDEDEEENNVSAAPPM</sequence>
<evidence type="ECO:0000313" key="4">
    <source>
        <dbReference type="Proteomes" id="UP000676336"/>
    </source>
</evidence>
<reference evidence="3" key="1">
    <citation type="submission" date="2021-02" db="EMBL/GenBank/DDBJ databases">
        <authorList>
            <person name="Nowell W R."/>
        </authorList>
    </citation>
    <scope>NUCLEOTIDE SEQUENCE</scope>
</reference>
<organism evidence="3 4">
    <name type="scientific">Rotaria magnacalcarata</name>
    <dbReference type="NCBI Taxonomy" id="392030"/>
    <lineage>
        <taxon>Eukaryota</taxon>
        <taxon>Metazoa</taxon>
        <taxon>Spiralia</taxon>
        <taxon>Gnathifera</taxon>
        <taxon>Rotifera</taxon>
        <taxon>Eurotatoria</taxon>
        <taxon>Bdelloidea</taxon>
        <taxon>Philodinida</taxon>
        <taxon>Philodinidae</taxon>
        <taxon>Rotaria</taxon>
    </lineage>
</organism>
<evidence type="ECO:0000313" key="3">
    <source>
        <dbReference type="EMBL" id="CAF4891700.1"/>
    </source>
</evidence>
<feature type="non-terminal residue" evidence="3">
    <location>
        <position position="61"/>
    </location>
</feature>